<keyword evidence="2" id="KW-1185">Reference proteome</keyword>
<reference evidence="1 2" key="1">
    <citation type="submission" date="2019-08" db="EMBL/GenBank/DDBJ databases">
        <title>In-depth cultivation of the pig gut microbiome towards novel bacterial diversity and tailored functional studies.</title>
        <authorList>
            <person name="Wylensek D."/>
            <person name="Hitch T.C.A."/>
            <person name="Clavel T."/>
        </authorList>
    </citation>
    <scope>NUCLEOTIDE SEQUENCE [LARGE SCALE GENOMIC DNA]</scope>
    <source>
        <strain evidence="1 2">LKV-178-WT-2G</strain>
    </source>
</reference>
<dbReference type="PANTHER" id="PTHR40056">
    <property type="entry name" value="HYPOTHETICAL CYTOSOLIC PROTEIN"/>
    <property type="match status" value="1"/>
</dbReference>
<dbReference type="Pfam" id="PF08876">
    <property type="entry name" value="DUF1836"/>
    <property type="match status" value="1"/>
</dbReference>
<evidence type="ECO:0000313" key="2">
    <source>
        <dbReference type="Proteomes" id="UP000470082"/>
    </source>
</evidence>
<sequence length="171" mass="20297">MHMNQKIQEEILNFHFPSYTEIPNVGLYLEQTQDYINEILYPLTHEKITKSMISNYVKKGLISNPVKKKYSRDQIAVLIYLTLAKTVISLEDIQLLIELKNRSYDNKTAFDYFKKEFENTLYYIFGIKDHLDSVGKDDTFPKALLRNTIMTFAHKIYLEKSFEMLHEQINE</sequence>
<gene>
    <name evidence="1" type="ORF">FYJ50_01580</name>
</gene>
<name>A0A7X2N1Q0_9FIRM</name>
<dbReference type="AlphaFoldDB" id="A0A7X2N1Q0"/>
<dbReference type="InterPro" id="IPR014975">
    <property type="entry name" value="DUF1836"/>
</dbReference>
<dbReference type="Proteomes" id="UP000470082">
    <property type="component" value="Unassembled WGS sequence"/>
</dbReference>
<accession>A0A7X2N1Q0</accession>
<comment type="caution">
    <text evidence="1">The sequence shown here is derived from an EMBL/GenBank/DDBJ whole genome shotgun (WGS) entry which is preliminary data.</text>
</comment>
<evidence type="ECO:0000313" key="1">
    <source>
        <dbReference type="EMBL" id="MSS00821.1"/>
    </source>
</evidence>
<dbReference type="PANTHER" id="PTHR40056:SF1">
    <property type="entry name" value="DUF1836 DOMAIN-CONTAINING PROTEIN"/>
    <property type="match status" value="1"/>
</dbReference>
<dbReference type="EMBL" id="VUMM01000002">
    <property type="protein sequence ID" value="MSS00821.1"/>
    <property type="molecule type" value="Genomic_DNA"/>
</dbReference>
<organism evidence="1 2">
    <name type="scientific">Floccifex porci</name>
    <dbReference type="NCBI Taxonomy" id="2606629"/>
    <lineage>
        <taxon>Bacteria</taxon>
        <taxon>Bacillati</taxon>
        <taxon>Bacillota</taxon>
        <taxon>Erysipelotrichia</taxon>
        <taxon>Erysipelotrichales</taxon>
        <taxon>Erysipelotrichaceae</taxon>
        <taxon>Floccifex</taxon>
    </lineage>
</organism>
<proteinExistence type="predicted"/>
<protein>
    <submittedName>
        <fullName evidence="1">DUF1836 domain-containing protein</fullName>
    </submittedName>
</protein>